<dbReference type="AlphaFoldDB" id="A6G3D6"/>
<keyword evidence="3" id="KW-1185">Reference proteome</keyword>
<dbReference type="STRING" id="391625.PPSIR1_20984"/>
<dbReference type="InterPro" id="IPR011600">
    <property type="entry name" value="Pept_C14_caspase"/>
</dbReference>
<dbReference type="GO" id="GO:0004197">
    <property type="term" value="F:cysteine-type endopeptidase activity"/>
    <property type="evidence" value="ECO:0007669"/>
    <property type="project" value="InterPro"/>
</dbReference>
<organism evidence="2 3">
    <name type="scientific">Plesiocystis pacifica SIR-1</name>
    <dbReference type="NCBI Taxonomy" id="391625"/>
    <lineage>
        <taxon>Bacteria</taxon>
        <taxon>Pseudomonadati</taxon>
        <taxon>Myxococcota</taxon>
        <taxon>Polyangia</taxon>
        <taxon>Nannocystales</taxon>
        <taxon>Nannocystaceae</taxon>
        <taxon>Plesiocystis</taxon>
    </lineage>
</organism>
<dbReference type="PANTHER" id="PTHR48104">
    <property type="entry name" value="METACASPASE-4"/>
    <property type="match status" value="1"/>
</dbReference>
<feature type="domain" description="Peptidase C14 caspase" evidence="1">
    <location>
        <begin position="2"/>
        <end position="220"/>
    </location>
</feature>
<dbReference type="InterPro" id="IPR050452">
    <property type="entry name" value="Metacaspase"/>
</dbReference>
<dbReference type="Proteomes" id="UP000005801">
    <property type="component" value="Unassembled WGS sequence"/>
</dbReference>
<reference evidence="2 3" key="1">
    <citation type="submission" date="2007-06" db="EMBL/GenBank/DDBJ databases">
        <authorList>
            <person name="Shimkets L."/>
            <person name="Ferriera S."/>
            <person name="Johnson J."/>
            <person name="Kravitz S."/>
            <person name="Beeson K."/>
            <person name="Sutton G."/>
            <person name="Rogers Y.-H."/>
            <person name="Friedman R."/>
            <person name="Frazier M."/>
            <person name="Venter J.C."/>
        </authorList>
    </citation>
    <scope>NUCLEOTIDE SEQUENCE [LARGE SCALE GENOMIC DNA]</scope>
    <source>
        <strain evidence="2 3">SIR-1</strain>
    </source>
</reference>
<evidence type="ECO:0000313" key="2">
    <source>
        <dbReference type="EMBL" id="EDM79543.1"/>
    </source>
</evidence>
<evidence type="ECO:0000313" key="3">
    <source>
        <dbReference type="Proteomes" id="UP000005801"/>
    </source>
</evidence>
<dbReference type="PANTHER" id="PTHR48104:SF30">
    <property type="entry name" value="METACASPASE-1"/>
    <property type="match status" value="1"/>
</dbReference>
<dbReference type="Pfam" id="PF00656">
    <property type="entry name" value="Peptidase_C14"/>
    <property type="match status" value="1"/>
</dbReference>
<gene>
    <name evidence="2" type="ORF">PPSIR1_20984</name>
</gene>
<dbReference type="GO" id="GO:0006508">
    <property type="term" value="P:proteolysis"/>
    <property type="evidence" value="ECO:0007669"/>
    <property type="project" value="InterPro"/>
</dbReference>
<proteinExistence type="predicted"/>
<protein>
    <recommendedName>
        <fullName evidence="1">Peptidase C14 caspase domain-containing protein</fullName>
    </recommendedName>
</protein>
<comment type="caution">
    <text evidence="2">The sequence shown here is derived from an EMBL/GenBank/DDBJ whole genome shotgun (WGS) entry which is preliminary data.</text>
</comment>
<dbReference type="eggNOG" id="COG4249">
    <property type="taxonomic scope" value="Bacteria"/>
</dbReference>
<dbReference type="EMBL" id="ABCS01000018">
    <property type="protein sequence ID" value="EDM79543.1"/>
    <property type="molecule type" value="Genomic_DNA"/>
</dbReference>
<accession>A6G3D6</accession>
<sequence length="626" mass="69390">MTAALREHEFSNITSICPATRNDIVSALDQLVADTRPGDIVVFYYSGHGSKVEPLGAKLTGTGEDSYYRFLVPSDFPESTEGDFRGFTNTELSLKLARLTKKSPNVTVIMDCCFAGRVFRKSEDDPAEEKIEWQDTSRYRPTRYHESKGRWARAASKYFETLRKRGFGEDTRAAEANPHAVQLLASSANGKAYETACNHSDCGHEAAGAMTLALHDVLSRIDPTHTTWQDVGRMIRMTPRRSGHDQLVSVEGPYRRFLFSLHEREELGAVDVDISSGRVYLVGGALADLRPGDRYELVSFGHRGNEEIISACEVDTVRSSFATIKPKLDVERIAPGTRARPITFGESRGFVELRGFTSEAERDLLEARVRAVGLTPSREPDPASSAIACLQLADHKLQLFLGEFGFDVPRTFMPGKLPQGARHLAQHFAEAAYRIGRANTLANLCGGRLDPDCEPQLARVRADGLQELSEARPTLVDGEAISMIIEPRLDIHASVFCIHPNARIELLSRAQGGGVEIRAREIYRLGQRSGEQRVRGIELRRPSRSILSTDAPLPFTIMVILTDKQVDLRSWEQRGVNRFSWTDPLKPPSFARNALGGARPTADVLFRIYKFEFDLAGAGAPLSSDC</sequence>
<name>A6G3D6_9BACT</name>
<dbReference type="Gene3D" id="3.40.50.1460">
    <property type="match status" value="1"/>
</dbReference>
<evidence type="ECO:0000259" key="1">
    <source>
        <dbReference type="Pfam" id="PF00656"/>
    </source>
</evidence>
<dbReference type="GO" id="GO:0005737">
    <property type="term" value="C:cytoplasm"/>
    <property type="evidence" value="ECO:0007669"/>
    <property type="project" value="TreeGrafter"/>
</dbReference>